<reference evidence="3" key="2">
    <citation type="submission" date="2006-05" db="EMBL/GenBank/DDBJ databases">
        <title>Sequencing of the draft genome and assembly of Desulfuromonas acetoxidans DSM 684.</title>
        <authorList>
            <consortium name="US DOE Joint Genome Institute (JGI-PGF)"/>
            <person name="Copeland A."/>
            <person name="Lucas S."/>
            <person name="Lapidus A."/>
            <person name="Barry K."/>
            <person name="Detter J.C."/>
            <person name="Glavina del Rio T."/>
            <person name="Hammon N."/>
            <person name="Israni S."/>
            <person name="Dalin E."/>
            <person name="Tice H."/>
            <person name="Bruce D."/>
            <person name="Pitluck S."/>
            <person name="Richardson P."/>
        </authorList>
    </citation>
    <scope>NUCLEOTIDE SEQUENCE [LARGE SCALE GENOMIC DNA]</scope>
    <source>
        <strain evidence="3">DSM 684</strain>
    </source>
</reference>
<dbReference type="Proteomes" id="UP000005695">
    <property type="component" value="Unassembled WGS sequence"/>
</dbReference>
<dbReference type="PANTHER" id="PTHR46797:SF19">
    <property type="entry name" value="BLL2473 PROTEIN"/>
    <property type="match status" value="1"/>
</dbReference>
<proteinExistence type="predicted"/>
<dbReference type="PANTHER" id="PTHR46797">
    <property type="entry name" value="HTH-TYPE TRANSCRIPTIONAL REGULATOR"/>
    <property type="match status" value="1"/>
</dbReference>
<dbReference type="EMBL" id="AAEW02000004">
    <property type="protein sequence ID" value="EAT16666.1"/>
    <property type="molecule type" value="Genomic_DNA"/>
</dbReference>
<dbReference type="CDD" id="cd02209">
    <property type="entry name" value="cupin_XRE_C"/>
    <property type="match status" value="1"/>
</dbReference>
<dbReference type="GO" id="GO:0003700">
    <property type="term" value="F:DNA-binding transcription factor activity"/>
    <property type="evidence" value="ECO:0007669"/>
    <property type="project" value="TreeGrafter"/>
</dbReference>
<feature type="domain" description="HTH cro/C1-type" evidence="2">
    <location>
        <begin position="18"/>
        <end position="72"/>
    </location>
</feature>
<dbReference type="InterPro" id="IPR050807">
    <property type="entry name" value="TransReg_Diox_bact_type"/>
</dbReference>
<sequence length="198" mass="23095">MMENIREEVKELQIGMKVRNLRQERRMTLQDLANMTRLSKPLLSQIENNQVIPPLSTLLRIAKAFEVSLNCFFEDERDNTQCVVVRAGEQHIRQLRAAQTHGSQSYTYNSRAFGKTRHNMEPFDVEFFAREWSDDLLVRHEGEEFLYVLEGQLEFRHGDQTVLLNPGDSVYYDSTEPHGYIARSETQPRAIAVLYSKN</sequence>
<dbReference type="PROSITE" id="PS50943">
    <property type="entry name" value="HTH_CROC1"/>
    <property type="match status" value="1"/>
</dbReference>
<dbReference type="InterPro" id="IPR001387">
    <property type="entry name" value="Cro/C1-type_HTH"/>
</dbReference>
<evidence type="ECO:0000313" key="3">
    <source>
        <dbReference type="EMBL" id="EAT16666.1"/>
    </source>
</evidence>
<dbReference type="Pfam" id="PF07883">
    <property type="entry name" value="Cupin_2"/>
    <property type="match status" value="1"/>
</dbReference>
<comment type="caution">
    <text evidence="3">The sequence shown here is derived from an EMBL/GenBank/DDBJ whole genome shotgun (WGS) entry which is preliminary data.</text>
</comment>
<reference evidence="3" key="1">
    <citation type="submission" date="2006-05" db="EMBL/GenBank/DDBJ databases">
        <title>Annotation of the draft genome assembly of Desulfuromonas acetoxidans DSM 684.</title>
        <authorList>
            <consortium name="US DOE Joint Genome Institute (JGI-ORNL)"/>
            <person name="Larimer F."/>
            <person name="Land M."/>
            <person name="Hauser L."/>
        </authorList>
    </citation>
    <scope>NUCLEOTIDE SEQUENCE [LARGE SCALE GENOMIC DNA]</scope>
    <source>
        <strain evidence="3">DSM 684</strain>
    </source>
</reference>
<evidence type="ECO:0000256" key="1">
    <source>
        <dbReference type="ARBA" id="ARBA00023125"/>
    </source>
</evidence>
<protein>
    <submittedName>
        <fullName evidence="3">Transcriptional regulator, XRE family with cupin sensor</fullName>
    </submittedName>
</protein>
<dbReference type="Pfam" id="PF01381">
    <property type="entry name" value="HTH_3"/>
    <property type="match status" value="1"/>
</dbReference>
<accession>Q1K1X3</accession>
<evidence type="ECO:0000259" key="2">
    <source>
        <dbReference type="PROSITE" id="PS50943"/>
    </source>
</evidence>
<dbReference type="InterPro" id="IPR014710">
    <property type="entry name" value="RmlC-like_jellyroll"/>
</dbReference>
<dbReference type="SUPFAM" id="SSF51182">
    <property type="entry name" value="RmlC-like cupins"/>
    <property type="match status" value="1"/>
</dbReference>
<keyword evidence="1" id="KW-0238">DNA-binding</keyword>
<dbReference type="SMART" id="SM00530">
    <property type="entry name" value="HTH_XRE"/>
    <property type="match status" value="1"/>
</dbReference>
<dbReference type="InterPro" id="IPR010982">
    <property type="entry name" value="Lambda_DNA-bd_dom_sf"/>
</dbReference>
<dbReference type="InterPro" id="IPR011051">
    <property type="entry name" value="RmlC_Cupin_sf"/>
</dbReference>
<dbReference type="GO" id="GO:0003677">
    <property type="term" value="F:DNA binding"/>
    <property type="evidence" value="ECO:0007669"/>
    <property type="project" value="UniProtKB-KW"/>
</dbReference>
<dbReference type="RefSeq" id="WP_005998753.1">
    <property type="nucleotide sequence ID" value="NZ_AAEW02000004.1"/>
</dbReference>
<dbReference type="GO" id="GO:0005829">
    <property type="term" value="C:cytosol"/>
    <property type="evidence" value="ECO:0007669"/>
    <property type="project" value="TreeGrafter"/>
</dbReference>
<dbReference type="Gene3D" id="1.10.260.40">
    <property type="entry name" value="lambda repressor-like DNA-binding domains"/>
    <property type="match status" value="1"/>
</dbReference>
<keyword evidence="4" id="KW-1185">Reference proteome</keyword>
<dbReference type="CDD" id="cd00093">
    <property type="entry name" value="HTH_XRE"/>
    <property type="match status" value="1"/>
</dbReference>
<name>Q1K1X3_DESA6</name>
<dbReference type="Gene3D" id="2.60.120.10">
    <property type="entry name" value="Jelly Rolls"/>
    <property type="match status" value="1"/>
</dbReference>
<gene>
    <name evidence="3" type="ORF">Dace_2761</name>
</gene>
<dbReference type="SUPFAM" id="SSF47413">
    <property type="entry name" value="lambda repressor-like DNA-binding domains"/>
    <property type="match status" value="1"/>
</dbReference>
<evidence type="ECO:0000313" key="4">
    <source>
        <dbReference type="Proteomes" id="UP000005695"/>
    </source>
</evidence>
<organism evidence="3 4">
    <name type="scientific">Desulfuromonas acetoxidans (strain DSM 684 / 11070)</name>
    <dbReference type="NCBI Taxonomy" id="281689"/>
    <lineage>
        <taxon>Bacteria</taxon>
        <taxon>Pseudomonadati</taxon>
        <taxon>Thermodesulfobacteriota</taxon>
        <taxon>Desulfuromonadia</taxon>
        <taxon>Desulfuromonadales</taxon>
        <taxon>Desulfuromonadaceae</taxon>
        <taxon>Desulfuromonas</taxon>
    </lineage>
</organism>
<dbReference type="InterPro" id="IPR013096">
    <property type="entry name" value="Cupin_2"/>
</dbReference>
<dbReference type="AlphaFoldDB" id="Q1K1X3"/>